<feature type="domain" description="Methyltransferase type 11" evidence="1">
    <location>
        <begin position="8"/>
        <end position="84"/>
    </location>
</feature>
<dbReference type="InterPro" id="IPR013216">
    <property type="entry name" value="Methyltransf_11"/>
</dbReference>
<comment type="caution">
    <text evidence="2">The sequence shown here is derived from an EMBL/GenBank/DDBJ whole genome shotgun (WGS) entry which is preliminary data.</text>
</comment>
<evidence type="ECO:0000259" key="1">
    <source>
        <dbReference type="Pfam" id="PF08241"/>
    </source>
</evidence>
<dbReference type="CDD" id="cd02440">
    <property type="entry name" value="AdoMet_MTases"/>
    <property type="match status" value="1"/>
</dbReference>
<name>A0ABU8E748_9ACTN</name>
<proteinExistence type="predicted"/>
<dbReference type="GO" id="GO:0008168">
    <property type="term" value="F:methyltransferase activity"/>
    <property type="evidence" value="ECO:0007669"/>
    <property type="project" value="UniProtKB-KW"/>
</dbReference>
<keyword evidence="3" id="KW-1185">Reference proteome</keyword>
<dbReference type="PANTHER" id="PTHR45036">
    <property type="entry name" value="METHYLTRANSFERASE LIKE 7B"/>
    <property type="match status" value="1"/>
</dbReference>
<gene>
    <name evidence="2" type="ORF">UXQ13_09365</name>
</gene>
<dbReference type="RefSeq" id="WP_225232393.1">
    <property type="nucleotide sequence ID" value="NZ_JBAPLV010000008.1"/>
</dbReference>
<evidence type="ECO:0000313" key="2">
    <source>
        <dbReference type="EMBL" id="MEI4278671.1"/>
    </source>
</evidence>
<keyword evidence="2" id="KW-0808">Transferase</keyword>
<organism evidence="2 3">
    <name type="scientific">Klenkia terrae</name>
    <dbReference type="NCBI Taxonomy" id="1052259"/>
    <lineage>
        <taxon>Bacteria</taxon>
        <taxon>Bacillati</taxon>
        <taxon>Actinomycetota</taxon>
        <taxon>Actinomycetes</taxon>
        <taxon>Geodermatophilales</taxon>
        <taxon>Geodermatophilaceae</taxon>
        <taxon>Klenkia</taxon>
    </lineage>
</organism>
<evidence type="ECO:0000313" key="3">
    <source>
        <dbReference type="Proteomes" id="UP001373496"/>
    </source>
</evidence>
<dbReference type="GO" id="GO:0032259">
    <property type="term" value="P:methylation"/>
    <property type="evidence" value="ECO:0007669"/>
    <property type="project" value="UniProtKB-KW"/>
</dbReference>
<dbReference type="SUPFAM" id="SSF53335">
    <property type="entry name" value="S-adenosyl-L-methionine-dependent methyltransferases"/>
    <property type="match status" value="1"/>
</dbReference>
<dbReference type="Proteomes" id="UP001373496">
    <property type="component" value="Unassembled WGS sequence"/>
</dbReference>
<reference evidence="2 3" key="1">
    <citation type="submission" date="2024-03" db="EMBL/GenBank/DDBJ databases">
        <title>Draft genome sequence of Klenkia terrae.</title>
        <authorList>
            <person name="Duangmal K."/>
            <person name="Chantavorakit T."/>
        </authorList>
    </citation>
    <scope>NUCLEOTIDE SEQUENCE [LARGE SCALE GENOMIC DNA]</scope>
    <source>
        <strain evidence="2 3">JCM 17786</strain>
    </source>
</reference>
<dbReference type="InterPro" id="IPR029063">
    <property type="entry name" value="SAM-dependent_MTases_sf"/>
</dbReference>
<sequence length="168" mass="18188">MGTPADVRLTGLDLSPARVDRVRALAARLGRPVDLQQGDAQQLPFPDASFDTVIATLALCSIPDDEAAVLEMARVLRPGGRLVLLDHVASPSPRVRAVQRMLDPLVVRVAADHLLRRPEMAVRAAGLKIEQLSRSRLGVVLRLGCRKPRQEPAPHLRAANPAESATVR</sequence>
<keyword evidence="2" id="KW-0489">Methyltransferase</keyword>
<dbReference type="PANTHER" id="PTHR45036:SF1">
    <property type="entry name" value="METHYLTRANSFERASE LIKE 7A"/>
    <property type="match status" value="1"/>
</dbReference>
<dbReference type="InterPro" id="IPR052356">
    <property type="entry name" value="Thiol_S-MT"/>
</dbReference>
<dbReference type="Pfam" id="PF08241">
    <property type="entry name" value="Methyltransf_11"/>
    <property type="match status" value="1"/>
</dbReference>
<protein>
    <submittedName>
        <fullName evidence="2">Class I SAM-dependent methyltransferase</fullName>
    </submittedName>
</protein>
<dbReference type="EMBL" id="JBAPLV010000008">
    <property type="protein sequence ID" value="MEI4278671.1"/>
    <property type="molecule type" value="Genomic_DNA"/>
</dbReference>
<accession>A0ABU8E748</accession>
<dbReference type="Gene3D" id="3.40.50.150">
    <property type="entry name" value="Vaccinia Virus protein VP39"/>
    <property type="match status" value="1"/>
</dbReference>